<dbReference type="AlphaFoldDB" id="A0A9K3GNX8"/>
<evidence type="ECO:0000313" key="2">
    <source>
        <dbReference type="EMBL" id="GIQ89220.1"/>
    </source>
</evidence>
<dbReference type="Gene3D" id="3.30.740.10">
    <property type="entry name" value="Protein Inhibitor Of Neuronal Nitric Oxide Synthase"/>
    <property type="match status" value="1"/>
</dbReference>
<keyword evidence="1" id="KW-0206">Cytoskeleton</keyword>
<proteinExistence type="inferred from homology"/>
<organism evidence="2 3">
    <name type="scientific">Kipferlia bialata</name>
    <dbReference type="NCBI Taxonomy" id="797122"/>
    <lineage>
        <taxon>Eukaryota</taxon>
        <taxon>Metamonada</taxon>
        <taxon>Carpediemonas-like organisms</taxon>
        <taxon>Kipferlia</taxon>
    </lineage>
</organism>
<keyword evidence="1" id="KW-0963">Cytoplasm</keyword>
<gene>
    <name evidence="2" type="ORF">KIPB_011633</name>
</gene>
<keyword evidence="3" id="KW-1185">Reference proteome</keyword>
<name>A0A9K3GNX8_9EUKA</name>
<dbReference type="EMBL" id="BDIP01004813">
    <property type="protein sequence ID" value="GIQ89220.1"/>
    <property type="molecule type" value="Genomic_DNA"/>
</dbReference>
<dbReference type="InterPro" id="IPR037177">
    <property type="entry name" value="DLC_sf"/>
</dbReference>
<protein>
    <recommendedName>
        <fullName evidence="1">Dynein light chain</fullName>
    </recommendedName>
</protein>
<keyword evidence="1" id="KW-0505">Motor protein</keyword>
<keyword evidence="1" id="KW-0243">Dynein</keyword>
<dbReference type="InterPro" id="IPR001372">
    <property type="entry name" value="Dynein_light_chain_typ-1/2"/>
</dbReference>
<comment type="caution">
    <text evidence="2">The sequence shown here is derived from an EMBL/GenBank/DDBJ whole genome shotgun (WGS) entry which is preliminary data.</text>
</comment>
<dbReference type="GO" id="GO:0005874">
    <property type="term" value="C:microtubule"/>
    <property type="evidence" value="ECO:0007669"/>
    <property type="project" value="UniProtKB-KW"/>
</dbReference>
<dbReference type="CDD" id="cd21453">
    <property type="entry name" value="DLC-like_DNAL4"/>
    <property type="match status" value="1"/>
</dbReference>
<evidence type="ECO:0000256" key="1">
    <source>
        <dbReference type="RuleBase" id="RU365010"/>
    </source>
</evidence>
<dbReference type="GO" id="GO:0030286">
    <property type="term" value="C:dynein complex"/>
    <property type="evidence" value="ECO:0007669"/>
    <property type="project" value="UniProtKB-KW"/>
</dbReference>
<comment type="subcellular location">
    <subcellularLocation>
        <location evidence="1">Cytoplasm</location>
        <location evidence="1">Cytoskeleton</location>
    </subcellularLocation>
</comment>
<dbReference type="SUPFAM" id="SSF54648">
    <property type="entry name" value="DLC"/>
    <property type="match status" value="1"/>
</dbReference>
<sequence>MASQAADGDGAKSLNYPLVLECDMGEEERVEAVETVVTAVEKFPNDLEAASKFVKAQMDKQFGSHYHCIVGGSFSFCVNFEIGHRLQMCFGSMGILVFKAC</sequence>
<dbReference type="OrthoDB" id="6506078at2759"/>
<dbReference type="Pfam" id="PF01221">
    <property type="entry name" value="Dynein_light"/>
    <property type="match status" value="1"/>
</dbReference>
<reference evidence="2 3" key="1">
    <citation type="journal article" date="2018" name="PLoS ONE">
        <title>The draft genome of Kipferlia bialata reveals reductive genome evolution in fornicate parasites.</title>
        <authorList>
            <person name="Tanifuji G."/>
            <person name="Takabayashi S."/>
            <person name="Kume K."/>
            <person name="Takagi M."/>
            <person name="Nakayama T."/>
            <person name="Kamikawa R."/>
            <person name="Inagaki Y."/>
            <person name="Hashimoto T."/>
        </authorList>
    </citation>
    <scope>NUCLEOTIDE SEQUENCE [LARGE SCALE GENOMIC DNA]</scope>
    <source>
        <strain evidence="2">NY0173</strain>
    </source>
</reference>
<comment type="similarity">
    <text evidence="1">Belongs to the dynein light chain family.</text>
</comment>
<evidence type="ECO:0000313" key="3">
    <source>
        <dbReference type="Proteomes" id="UP000265618"/>
    </source>
</evidence>
<dbReference type="PANTHER" id="PTHR11886">
    <property type="entry name" value="DYNEIN LIGHT CHAIN"/>
    <property type="match status" value="1"/>
</dbReference>
<dbReference type="Proteomes" id="UP000265618">
    <property type="component" value="Unassembled WGS sequence"/>
</dbReference>
<dbReference type="PANTHER" id="PTHR11886:SF2">
    <property type="entry name" value="DYNEIN AXONEMAL LIGHT CHAIN 4"/>
    <property type="match status" value="1"/>
</dbReference>
<keyword evidence="1" id="KW-0493">Microtubule</keyword>
<dbReference type="SMART" id="SM01375">
    <property type="entry name" value="Dynein_light"/>
    <property type="match status" value="1"/>
</dbReference>
<dbReference type="GO" id="GO:0007017">
    <property type="term" value="P:microtubule-based process"/>
    <property type="evidence" value="ECO:0007669"/>
    <property type="project" value="InterPro"/>
</dbReference>
<accession>A0A9K3GNX8</accession>